<accession>A0A5N5QWA1</accession>
<feature type="region of interest" description="Disordered" evidence="1">
    <location>
        <begin position="640"/>
        <end position="693"/>
    </location>
</feature>
<feature type="compositionally biased region" description="Basic and acidic residues" evidence="1">
    <location>
        <begin position="823"/>
        <end position="836"/>
    </location>
</feature>
<feature type="region of interest" description="Disordered" evidence="1">
    <location>
        <begin position="181"/>
        <end position="216"/>
    </location>
</feature>
<feature type="region of interest" description="Disordered" evidence="1">
    <location>
        <begin position="504"/>
        <end position="576"/>
    </location>
</feature>
<feature type="compositionally biased region" description="Polar residues" evidence="1">
    <location>
        <begin position="40"/>
        <end position="52"/>
    </location>
</feature>
<organism evidence="2 3">
    <name type="scientific">Ceratobasidium theobromae</name>
    <dbReference type="NCBI Taxonomy" id="1582974"/>
    <lineage>
        <taxon>Eukaryota</taxon>
        <taxon>Fungi</taxon>
        <taxon>Dikarya</taxon>
        <taxon>Basidiomycota</taxon>
        <taxon>Agaricomycotina</taxon>
        <taxon>Agaricomycetes</taxon>
        <taxon>Cantharellales</taxon>
        <taxon>Ceratobasidiaceae</taxon>
        <taxon>Ceratobasidium</taxon>
    </lineage>
</organism>
<feature type="compositionally biased region" description="Polar residues" evidence="1">
    <location>
        <begin position="508"/>
        <end position="527"/>
    </location>
</feature>
<evidence type="ECO:0000313" key="2">
    <source>
        <dbReference type="EMBL" id="KAB5596030.1"/>
    </source>
</evidence>
<feature type="compositionally biased region" description="Polar residues" evidence="1">
    <location>
        <begin position="753"/>
        <end position="773"/>
    </location>
</feature>
<feature type="compositionally biased region" description="Polar residues" evidence="1">
    <location>
        <begin position="648"/>
        <end position="660"/>
    </location>
</feature>
<feature type="compositionally biased region" description="Polar residues" evidence="1">
    <location>
        <begin position="328"/>
        <end position="339"/>
    </location>
</feature>
<feature type="compositionally biased region" description="Low complexity" evidence="1">
    <location>
        <begin position="182"/>
        <end position="199"/>
    </location>
</feature>
<evidence type="ECO:0000313" key="3">
    <source>
        <dbReference type="Proteomes" id="UP000383932"/>
    </source>
</evidence>
<feature type="compositionally biased region" description="Polar residues" evidence="1">
    <location>
        <begin position="201"/>
        <end position="216"/>
    </location>
</feature>
<feature type="compositionally biased region" description="Basic residues" evidence="1">
    <location>
        <begin position="797"/>
        <end position="806"/>
    </location>
</feature>
<name>A0A5N5QWA1_9AGAM</name>
<sequence>MHPDSQELDLIHQTPVGKSNLSSQKTRATVSPERKADASSPFSQDIASSPSFVDSEDSVPALGQSGSPSPTSRRVFFLSDAALGNSVPATPTTDIFEDAQVDNILDTPSRYHRIHSTPYPKPRLPLQLTPHPQARVVSLPQWTQSRDPFLVAMRNLRSVSSPARLKRVPLSPMYAETDEASLDLSRSSSSSAPSFPALDTGNRQTSELASPSQLLTSYSTPREQLYTAPEGFFFTPPSLKSLALSPPTTGPERSLPQDRPLAAIHENTSAYGREVNSEDEVSRMLQQTSLTSSRHARSSVAFSTTSRSSSPESVVFLSAAARIPRTFLGSTPKDQSTTLVSPSPNPVVEEPTKYGTTNDLYSFENIQTRTYADDKAQINSSIVPSNATSKVDQDSDWIFFDPPQPIPALHGPASLPYARCPSGAEGVVLDDQQTPNRIVWGLPGKEADTLSTNTHSSNQAKHLEPEINMGSSDFQQAKDFRKPDPNIPSTKAANTKVTSFALAKGRPSVSQSEPPALLTSTDTTSPPNLRGKHVRFMDTTTGSSSLKSTLRDQRSTGDFNTTTTQGSNCSTKPTPSDLARVLFDQVEKARLSEVKRPTTFASRQETLDQLRRFGVPFRPHGLPTPPNTTSPIFTSQFHLGPTPMDASPQVNAVAQKSGHSPTAEHAQDAPPSSWRTPSLRTQPSSVVPPVRSDNLVPSSLSNVKSIPLLRLRERQYAEMASRRRDEQPSTENRLLFSRSIHAAVVQEAPETSVPCSLTAESPSKTIPQGTPNDTVPVAPALSNKVLTNTSSDPSASSRRRPRKGGKRTQPDTSNTQSGPAIKENNRAAVNRDDTNGRKQPSRPGGRRRGPQRNRADSLPQSTSHT</sequence>
<reference evidence="2 3" key="1">
    <citation type="journal article" date="2019" name="Fungal Biol. Biotechnol.">
        <title>Draft genome sequence of fastidious pathogen Ceratobasidium theobromae, which causes vascular-streak dieback in Theobroma cacao.</title>
        <authorList>
            <person name="Ali S.S."/>
            <person name="Asman A."/>
            <person name="Shao J."/>
            <person name="Firmansyah A.P."/>
            <person name="Susilo A.W."/>
            <person name="Rosmana A."/>
            <person name="McMahon P."/>
            <person name="Junaid M."/>
            <person name="Guest D."/>
            <person name="Kheng T.Y."/>
            <person name="Meinhardt L.W."/>
            <person name="Bailey B.A."/>
        </authorList>
    </citation>
    <scope>NUCLEOTIDE SEQUENCE [LARGE SCALE GENOMIC DNA]</scope>
    <source>
        <strain evidence="2 3">CT2</strain>
    </source>
</reference>
<feature type="region of interest" description="Disordered" evidence="1">
    <location>
        <begin position="1"/>
        <end position="73"/>
    </location>
</feature>
<dbReference type="EMBL" id="SSOP01000004">
    <property type="protein sequence ID" value="KAB5596030.1"/>
    <property type="molecule type" value="Genomic_DNA"/>
</dbReference>
<feature type="compositionally biased region" description="Low complexity" evidence="1">
    <location>
        <begin position="340"/>
        <end position="349"/>
    </location>
</feature>
<feature type="compositionally biased region" description="Low complexity" evidence="1">
    <location>
        <begin position="539"/>
        <end position="548"/>
    </location>
</feature>
<evidence type="ECO:0000256" key="1">
    <source>
        <dbReference type="SAM" id="MobiDB-lite"/>
    </source>
</evidence>
<feature type="compositionally biased region" description="Polar residues" evidence="1">
    <location>
        <begin position="556"/>
        <end position="574"/>
    </location>
</feature>
<feature type="compositionally biased region" description="Polar residues" evidence="1">
    <location>
        <begin position="673"/>
        <end position="685"/>
    </location>
</feature>
<dbReference type="Proteomes" id="UP000383932">
    <property type="component" value="Unassembled WGS sequence"/>
</dbReference>
<feature type="region of interest" description="Disordered" evidence="1">
    <location>
        <begin position="328"/>
        <end position="354"/>
    </location>
</feature>
<dbReference type="OrthoDB" id="2573559at2759"/>
<keyword evidence="3" id="KW-1185">Reference proteome</keyword>
<dbReference type="AlphaFoldDB" id="A0A5N5QWA1"/>
<protein>
    <submittedName>
        <fullName evidence="2">C-4 methylsterol oxidase</fullName>
    </submittedName>
</protein>
<feature type="region of interest" description="Disordered" evidence="1">
    <location>
        <begin position="748"/>
        <end position="865"/>
    </location>
</feature>
<feature type="compositionally biased region" description="Polar residues" evidence="1">
    <location>
        <begin position="16"/>
        <end position="29"/>
    </location>
</feature>
<comment type="caution">
    <text evidence="2">The sequence shown here is derived from an EMBL/GenBank/DDBJ whole genome shotgun (WGS) entry which is preliminary data.</text>
</comment>
<proteinExistence type="predicted"/>
<gene>
    <name evidence="2" type="ORF">CTheo_547</name>
</gene>